<protein>
    <recommendedName>
        <fullName evidence="3">Flavodoxin</fullName>
    </recommendedName>
</protein>
<dbReference type="PROSITE" id="PS00201">
    <property type="entry name" value="FLAVODOXIN"/>
    <property type="match status" value="1"/>
</dbReference>
<dbReference type="SUPFAM" id="SSF52218">
    <property type="entry name" value="Flavoproteins"/>
    <property type="match status" value="1"/>
</dbReference>
<accession>A0A5J4UVV1</accession>
<comment type="caution">
    <text evidence="1">The sequence shown here is derived from an EMBL/GenBank/DDBJ whole genome shotgun (WGS) entry which is preliminary data.</text>
</comment>
<dbReference type="InterPro" id="IPR029039">
    <property type="entry name" value="Flavoprotein-like_sf"/>
</dbReference>
<evidence type="ECO:0008006" key="3">
    <source>
        <dbReference type="Google" id="ProtNLM"/>
    </source>
</evidence>
<gene>
    <name evidence="1" type="ORF">EZS28_030028</name>
</gene>
<dbReference type="PANTHER" id="PTHR39201:SF1">
    <property type="entry name" value="FLAVODOXIN-LIKE DOMAIN-CONTAINING PROTEIN"/>
    <property type="match status" value="1"/>
</dbReference>
<dbReference type="GO" id="GO:0010181">
    <property type="term" value="F:FMN binding"/>
    <property type="evidence" value="ECO:0007669"/>
    <property type="project" value="InterPro"/>
</dbReference>
<dbReference type="InterPro" id="IPR001226">
    <property type="entry name" value="Flavodoxin_CS"/>
</dbReference>
<dbReference type="PANTHER" id="PTHR39201">
    <property type="entry name" value="EXPORTED PROTEIN-RELATED"/>
    <property type="match status" value="1"/>
</dbReference>
<proteinExistence type="predicted"/>
<evidence type="ECO:0000313" key="1">
    <source>
        <dbReference type="EMBL" id="KAA6374443.1"/>
    </source>
</evidence>
<dbReference type="AlphaFoldDB" id="A0A5J4UVV1"/>
<dbReference type="GO" id="GO:0009055">
    <property type="term" value="F:electron transfer activity"/>
    <property type="evidence" value="ECO:0007669"/>
    <property type="project" value="InterPro"/>
</dbReference>
<reference evidence="1 2" key="1">
    <citation type="submission" date="2019-03" db="EMBL/GenBank/DDBJ databases">
        <title>Single cell metagenomics reveals metabolic interactions within the superorganism composed of flagellate Streblomastix strix and complex community of Bacteroidetes bacteria on its surface.</title>
        <authorList>
            <person name="Treitli S.C."/>
            <person name="Kolisko M."/>
            <person name="Husnik F."/>
            <person name="Keeling P."/>
            <person name="Hampl V."/>
        </authorList>
    </citation>
    <scope>NUCLEOTIDE SEQUENCE [LARGE SCALE GENOMIC DNA]</scope>
    <source>
        <strain evidence="1">ST1C</strain>
    </source>
</reference>
<dbReference type="EMBL" id="SNRW01011976">
    <property type="protein sequence ID" value="KAA6374443.1"/>
    <property type="molecule type" value="Genomic_DNA"/>
</dbReference>
<dbReference type="Gene3D" id="3.40.50.360">
    <property type="match status" value="1"/>
</dbReference>
<name>A0A5J4UVV1_9EUKA</name>
<organism evidence="1 2">
    <name type="scientific">Streblomastix strix</name>
    <dbReference type="NCBI Taxonomy" id="222440"/>
    <lineage>
        <taxon>Eukaryota</taxon>
        <taxon>Metamonada</taxon>
        <taxon>Preaxostyla</taxon>
        <taxon>Oxymonadida</taxon>
        <taxon>Streblomastigidae</taxon>
        <taxon>Streblomastix</taxon>
    </lineage>
</organism>
<dbReference type="Proteomes" id="UP000324800">
    <property type="component" value="Unassembled WGS sequence"/>
</dbReference>
<evidence type="ECO:0000313" key="2">
    <source>
        <dbReference type="Proteomes" id="UP000324800"/>
    </source>
</evidence>
<sequence>MSTSPCALIVYSSLSGNTKEAANIIQEELIKAGFQVVVESIQCPQVKQENEQKMYSQSEFNKFRFDVKAPVNDPRQFPLVLFGGPVWWYHLSPAVSGWIKQAKFDKLSTFGTFQQCGSEGYKEAFADVEQLLGTKAEKVVIFDNDHKKTKGGMRDKLTNFVQTVVTAYKATH</sequence>